<feature type="repeat" description="ANK" evidence="3">
    <location>
        <begin position="1058"/>
        <end position="1090"/>
    </location>
</feature>
<dbReference type="PROSITE" id="PS50088">
    <property type="entry name" value="ANK_REPEAT"/>
    <property type="match status" value="7"/>
</dbReference>
<dbReference type="PRINTS" id="PR01415">
    <property type="entry name" value="ANKYRIN"/>
</dbReference>
<name>A0A8H4W4C2_9HELO</name>
<dbReference type="SUPFAM" id="SSF48403">
    <property type="entry name" value="Ankyrin repeat"/>
    <property type="match status" value="3"/>
</dbReference>
<feature type="repeat" description="ANK" evidence="3">
    <location>
        <begin position="1021"/>
        <end position="1055"/>
    </location>
</feature>
<sequence length="1155" mass="126833">MITQICRRSPNSVLHHVRLNERDNANGVRGNDKDKGVVFVDGEILRVPATLEKGMRNLRRWNGAALQTIWIDVICIDQSAATERNHQIPLMGTIYERAEISIIWLGEEVSRPGEFAPEMLITNQSYDIFRGQNHTLEETRTHMKSKYGLNASLRQYKRRFSGLKNLKAHEWIAVVEEVRNRAMRKIDSEVCLYSKPIDRGRVKREVRRYGNKPQTELSRRVVIGRSARDKISIRTPLRRSPSPSAFPATRVVDTSAGVDSLFLGLDCAGGINVDVEEESGVIGDFDAMALQPIPSLETFFRIGEDTSNNINEDIILYNHTNRVTSPFVEYFDFGEFLFDGNSGSTITINLPWFQLQQLLEQQELFSRTNSPREMSGQSLWGIADFTNSPSHNRNGAATDLAVTERHRILCALLGYNTGDQVADLVPNFTSYLSALVPERFEGELAISVQQFFDPTHKYPLQRLFGLTAFFISNNQLAKDQINNFLQWVMDQNNMTQLDSFLHIDTATTRIFAQRILEAAVSLRNTNLLRSLLLSGVDFRPVIQEAIQINDSGFLELLISRVDPECLLGDPGGRLLSSISRTNYVRAANMIIENGANINFVLYKYHRNYGTPLYQAVSSRKPEMVKLLLENGANVNISCFASTSPAISEAVSESPVMEIVDLLLEHGADIKCSVHGQDLLDYVSLNHRDIYRLILDKRGGTIASVTVGDILEAAHKGSRPLSEYLDHHRGSVTQKQLETALCESIKRSFDDINSTLALLECGVDPNGLTLYEPPLLVVATCDQEIAVGVAQHLVNAGANVNVPELLSRTVEQSNFDLLYVLLDAGADLSQYGPKALEAAALAEEVEAIALLLDYGAPINDIGESLSPFQAAASLRTIDLAQYLLDRGADVNTQAWGHGGRTALQAACETSVSDGVTALEAVLTYSVEGAVKEKLFKLLLDNGAEVCYANGRIGKGILHKIVQQGLKDLIEIALDAGADINKMSSGKEGRTPLQLAAELGRLDIVQMLVVHDALVNASPAHQYGRTALQAAASRSSPNMELLRFLVDNEADVNAPAGVRGGITAIQGASIAGNIPVIQFLLAKGADINGRPALRDGRTAIEGAAEHGRLDTVQLLLNYGATGDVVGGKGLKKAKNLAKENGHTEIVKLLRSAQPDME</sequence>
<evidence type="ECO:0000256" key="3">
    <source>
        <dbReference type="PROSITE-ProRule" id="PRU00023"/>
    </source>
</evidence>
<dbReference type="PANTHER" id="PTHR24123">
    <property type="entry name" value="ANKYRIN REPEAT-CONTAINING"/>
    <property type="match status" value="1"/>
</dbReference>
<dbReference type="Proteomes" id="UP000566819">
    <property type="component" value="Unassembled WGS sequence"/>
</dbReference>
<dbReference type="Pfam" id="PF12796">
    <property type="entry name" value="Ank_2"/>
    <property type="match status" value="4"/>
</dbReference>
<accession>A0A8H4W4C2</accession>
<dbReference type="EMBL" id="JAAMPI010000545">
    <property type="protein sequence ID" value="KAF4630479.1"/>
    <property type="molecule type" value="Genomic_DNA"/>
</dbReference>
<keyword evidence="2 3" id="KW-0040">ANK repeat</keyword>
<evidence type="ECO:0000313" key="5">
    <source>
        <dbReference type="EMBL" id="KAF4630479.1"/>
    </source>
</evidence>
<gene>
    <name evidence="5" type="ORF">G7Y89_g7654</name>
</gene>
<feature type="repeat" description="ANK" evidence="3">
    <location>
        <begin position="1093"/>
        <end position="1125"/>
    </location>
</feature>
<evidence type="ECO:0000313" key="6">
    <source>
        <dbReference type="Proteomes" id="UP000566819"/>
    </source>
</evidence>
<evidence type="ECO:0000256" key="1">
    <source>
        <dbReference type="ARBA" id="ARBA00022737"/>
    </source>
</evidence>
<keyword evidence="6" id="KW-1185">Reference proteome</keyword>
<dbReference type="SMART" id="SM00248">
    <property type="entry name" value="ANK"/>
    <property type="match status" value="13"/>
</dbReference>
<evidence type="ECO:0000259" key="4">
    <source>
        <dbReference type="Pfam" id="PF06985"/>
    </source>
</evidence>
<feature type="repeat" description="ANK" evidence="3">
    <location>
        <begin position="986"/>
        <end position="1018"/>
    </location>
</feature>
<proteinExistence type="predicted"/>
<dbReference type="PANTHER" id="PTHR24123:SF33">
    <property type="entry name" value="PROTEIN HOS4"/>
    <property type="match status" value="1"/>
</dbReference>
<dbReference type="InterPro" id="IPR010730">
    <property type="entry name" value="HET"/>
</dbReference>
<feature type="repeat" description="ANK" evidence="3">
    <location>
        <begin position="607"/>
        <end position="639"/>
    </location>
</feature>
<dbReference type="Gene3D" id="1.25.40.20">
    <property type="entry name" value="Ankyrin repeat-containing domain"/>
    <property type="match status" value="3"/>
</dbReference>
<dbReference type="PROSITE" id="PS50297">
    <property type="entry name" value="ANK_REP_REGION"/>
    <property type="match status" value="6"/>
</dbReference>
<keyword evidence="1" id="KW-0677">Repeat</keyword>
<feature type="domain" description="Heterokaryon incompatibility" evidence="4">
    <location>
        <begin position="34"/>
        <end position="154"/>
    </location>
</feature>
<protein>
    <recommendedName>
        <fullName evidence="4">Heterokaryon incompatibility domain-containing protein</fullName>
    </recommendedName>
</protein>
<dbReference type="OrthoDB" id="539213at2759"/>
<feature type="repeat" description="ANK" evidence="3">
    <location>
        <begin position="951"/>
        <end position="983"/>
    </location>
</feature>
<dbReference type="InterPro" id="IPR002110">
    <property type="entry name" value="Ankyrin_rpt"/>
</dbReference>
<evidence type="ECO:0000256" key="2">
    <source>
        <dbReference type="ARBA" id="ARBA00023043"/>
    </source>
</evidence>
<organism evidence="5 6">
    <name type="scientific">Cudoniella acicularis</name>
    <dbReference type="NCBI Taxonomy" id="354080"/>
    <lineage>
        <taxon>Eukaryota</taxon>
        <taxon>Fungi</taxon>
        <taxon>Dikarya</taxon>
        <taxon>Ascomycota</taxon>
        <taxon>Pezizomycotina</taxon>
        <taxon>Leotiomycetes</taxon>
        <taxon>Helotiales</taxon>
        <taxon>Tricladiaceae</taxon>
        <taxon>Cudoniella</taxon>
    </lineage>
</organism>
<feature type="repeat" description="ANK" evidence="3">
    <location>
        <begin position="862"/>
        <end position="894"/>
    </location>
</feature>
<dbReference type="AlphaFoldDB" id="A0A8H4W4C2"/>
<dbReference type="InterPro" id="IPR036770">
    <property type="entry name" value="Ankyrin_rpt-contain_sf"/>
</dbReference>
<reference evidence="5 6" key="1">
    <citation type="submission" date="2020-03" db="EMBL/GenBank/DDBJ databases">
        <title>Draft Genome Sequence of Cudoniella acicularis.</title>
        <authorList>
            <person name="Buettner E."/>
            <person name="Kellner H."/>
        </authorList>
    </citation>
    <scope>NUCLEOTIDE SEQUENCE [LARGE SCALE GENOMIC DNA]</scope>
    <source>
        <strain evidence="5 6">DSM 108380</strain>
    </source>
</reference>
<dbReference type="Pfam" id="PF06985">
    <property type="entry name" value="HET"/>
    <property type="match status" value="1"/>
</dbReference>
<comment type="caution">
    <text evidence="5">The sequence shown here is derived from an EMBL/GenBank/DDBJ whole genome shotgun (WGS) entry which is preliminary data.</text>
</comment>
<dbReference type="InterPro" id="IPR051165">
    <property type="entry name" value="Multifunctional_ANK_Repeat"/>
</dbReference>